<dbReference type="GO" id="GO:0006811">
    <property type="term" value="P:monoatomic ion transport"/>
    <property type="evidence" value="ECO:0007669"/>
    <property type="project" value="UniProtKB-KW"/>
</dbReference>
<keyword evidence="2" id="KW-1003">Cell membrane</keyword>
<evidence type="ECO:0000313" key="6">
    <source>
        <dbReference type="Proteomes" id="UP000033123"/>
    </source>
</evidence>
<dbReference type="STRING" id="1434118.MSSAC_0336"/>
<dbReference type="Gene3D" id="3.30.70.1350">
    <property type="entry name" value="Cation efflux protein, cytoplasmic domain"/>
    <property type="match status" value="1"/>
</dbReference>
<feature type="domain" description="Cation efflux protein cytoplasmic" evidence="4">
    <location>
        <begin position="8"/>
        <end position="82"/>
    </location>
</feature>
<dbReference type="EMBL" id="CP009508">
    <property type="protein sequence ID" value="AKB34926.1"/>
    <property type="molecule type" value="Genomic_DNA"/>
</dbReference>
<accession>A0A0E3LC54</accession>
<gene>
    <name evidence="5" type="ORF">MSSAC_0336</name>
</gene>
<evidence type="ECO:0000256" key="1">
    <source>
        <dbReference type="ARBA" id="ARBA00004651"/>
    </source>
</evidence>
<dbReference type="InterPro" id="IPR027470">
    <property type="entry name" value="Cation_efflux_CTD"/>
</dbReference>
<dbReference type="GO" id="GO:0005886">
    <property type="term" value="C:plasma membrane"/>
    <property type="evidence" value="ECO:0007669"/>
    <property type="project" value="UniProtKB-SubCell"/>
</dbReference>
<organism evidence="5 6">
    <name type="scientific">Methanosarcina siciliae C2J</name>
    <dbReference type="NCBI Taxonomy" id="1434118"/>
    <lineage>
        <taxon>Archaea</taxon>
        <taxon>Methanobacteriati</taxon>
        <taxon>Methanobacteriota</taxon>
        <taxon>Stenosarchaea group</taxon>
        <taxon>Methanomicrobia</taxon>
        <taxon>Methanosarcinales</taxon>
        <taxon>Methanosarcinaceae</taxon>
        <taxon>Methanosarcina</taxon>
    </lineage>
</organism>
<protein>
    <submittedName>
        <fullName evidence="5">Cobalt-zinc-cadmium resistance protein</fullName>
    </submittedName>
</protein>
<sequence length="106" mass="11977">MLDGVDPGIVEEIRYEIGRVEGVKDIKEARVRWIGHRLHAGVNIAVDAGLSVEEGHEIAMDVRHEMMHHLGYLSNAVIHVDPVGHSGEEYHRIEEHEHGEYPLHGH</sequence>
<keyword evidence="2" id="KW-0472">Membrane</keyword>
<dbReference type="InterPro" id="IPR036837">
    <property type="entry name" value="Cation_efflux_CTD_sf"/>
</dbReference>
<evidence type="ECO:0000256" key="3">
    <source>
        <dbReference type="ARBA" id="ARBA00023065"/>
    </source>
</evidence>
<keyword evidence="3" id="KW-0813">Transport</keyword>
<reference evidence="5 6" key="1">
    <citation type="submission" date="2014-07" db="EMBL/GenBank/DDBJ databases">
        <title>Methanogenic archaea and the global carbon cycle.</title>
        <authorList>
            <person name="Henriksen J.R."/>
            <person name="Luke J."/>
            <person name="Reinhart S."/>
            <person name="Benedict M.N."/>
            <person name="Youngblut N.D."/>
            <person name="Metcalf M.E."/>
            <person name="Whitaker R.J."/>
            <person name="Metcalf W.W."/>
        </authorList>
    </citation>
    <scope>NUCLEOTIDE SEQUENCE [LARGE SCALE GENOMIC DNA]</scope>
    <source>
        <strain evidence="5 6">C2J</strain>
    </source>
</reference>
<evidence type="ECO:0000313" key="5">
    <source>
        <dbReference type="EMBL" id="AKB34926.1"/>
    </source>
</evidence>
<evidence type="ECO:0000256" key="2">
    <source>
        <dbReference type="ARBA" id="ARBA00022475"/>
    </source>
</evidence>
<dbReference type="KEGG" id="msj:MSSAC_0336"/>
<dbReference type="HOGENOM" id="CLU_2217102_0_0_2"/>
<proteinExistence type="predicted"/>
<dbReference type="FunFam" id="3.30.70.1350:FF:000014">
    <property type="entry name" value="Cation efflux system protein"/>
    <property type="match status" value="1"/>
</dbReference>
<dbReference type="SUPFAM" id="SSF160240">
    <property type="entry name" value="Cation efflux protein cytoplasmic domain-like"/>
    <property type="match status" value="1"/>
</dbReference>
<name>A0A0E3LC54_9EURY</name>
<dbReference type="PATRIC" id="fig|1434118.4.peg.435"/>
<comment type="subcellular location">
    <subcellularLocation>
        <location evidence="1">Cell membrane</location>
        <topology evidence="1">Multi-pass membrane protein</topology>
    </subcellularLocation>
</comment>
<evidence type="ECO:0000259" key="4">
    <source>
        <dbReference type="Pfam" id="PF16916"/>
    </source>
</evidence>
<dbReference type="AlphaFoldDB" id="A0A0E3LC54"/>
<dbReference type="Proteomes" id="UP000033123">
    <property type="component" value="Chromosome"/>
</dbReference>
<dbReference type="Pfam" id="PF16916">
    <property type="entry name" value="ZT_dimer"/>
    <property type="match status" value="1"/>
</dbReference>
<keyword evidence="3" id="KW-0406">Ion transport</keyword>